<dbReference type="SUPFAM" id="SSF52540">
    <property type="entry name" value="P-loop containing nucleoside triphosphate hydrolases"/>
    <property type="match status" value="1"/>
</dbReference>
<accession>C5KQU3</accession>
<evidence type="ECO:0000256" key="1">
    <source>
        <dbReference type="ARBA" id="ARBA00022741"/>
    </source>
</evidence>
<protein>
    <submittedName>
        <fullName evidence="5">Interferon-induced guanylate-binding protein, putative</fullName>
    </submittedName>
</protein>
<organism evidence="6">
    <name type="scientific">Perkinsus marinus (strain ATCC 50983 / TXsc)</name>
    <dbReference type="NCBI Taxonomy" id="423536"/>
    <lineage>
        <taxon>Eukaryota</taxon>
        <taxon>Sar</taxon>
        <taxon>Alveolata</taxon>
        <taxon>Perkinsozoa</taxon>
        <taxon>Perkinsea</taxon>
        <taxon>Perkinsida</taxon>
        <taxon>Perkinsidae</taxon>
        <taxon>Perkinsus</taxon>
    </lineage>
</organism>
<reference evidence="5 6" key="1">
    <citation type="submission" date="2008-07" db="EMBL/GenBank/DDBJ databases">
        <authorList>
            <person name="El-Sayed N."/>
            <person name="Caler E."/>
            <person name="Inman J."/>
            <person name="Amedeo P."/>
            <person name="Hass B."/>
            <person name="Wortman J."/>
        </authorList>
    </citation>
    <scope>NUCLEOTIDE SEQUENCE [LARGE SCALE GENOMIC DNA]</scope>
    <source>
        <strain evidence="6">ATCC 50983 / TXsc</strain>
    </source>
</reference>
<gene>
    <name evidence="5" type="ORF">Pmar_PMAR020780</name>
</gene>
<dbReference type="InParanoid" id="C5KQU3"/>
<evidence type="ECO:0000256" key="2">
    <source>
        <dbReference type="ARBA" id="ARBA00023134"/>
    </source>
</evidence>
<dbReference type="GO" id="GO:0003924">
    <property type="term" value="F:GTPase activity"/>
    <property type="evidence" value="ECO:0007669"/>
    <property type="project" value="InterPro"/>
</dbReference>
<dbReference type="GO" id="GO:0005525">
    <property type="term" value="F:GTP binding"/>
    <property type="evidence" value="ECO:0007669"/>
    <property type="project" value="UniProtKB-KW"/>
</dbReference>
<dbReference type="InterPro" id="IPR030386">
    <property type="entry name" value="G_GB1_RHD3_dom"/>
</dbReference>
<dbReference type="InterPro" id="IPR015894">
    <property type="entry name" value="Guanylate-bd_N"/>
</dbReference>
<feature type="domain" description="GB1/RHD3-type G" evidence="4">
    <location>
        <begin position="33"/>
        <end position="158"/>
    </location>
</feature>
<dbReference type="InterPro" id="IPR027417">
    <property type="entry name" value="P-loop_NTPase"/>
</dbReference>
<proteinExistence type="inferred from homology"/>
<evidence type="ECO:0000313" key="6">
    <source>
        <dbReference type="Proteomes" id="UP000007800"/>
    </source>
</evidence>
<evidence type="ECO:0000256" key="3">
    <source>
        <dbReference type="PROSITE-ProRule" id="PRU01052"/>
    </source>
</evidence>
<dbReference type="EMBL" id="GG675521">
    <property type="protein sequence ID" value="EER13189.1"/>
    <property type="molecule type" value="Genomic_DNA"/>
</dbReference>
<dbReference type="PANTHER" id="PTHR10751">
    <property type="entry name" value="GUANYLATE BINDING PROTEIN"/>
    <property type="match status" value="1"/>
</dbReference>
<keyword evidence="1" id="KW-0547">Nucleotide-binding</keyword>
<dbReference type="PROSITE" id="PS51715">
    <property type="entry name" value="G_GB1_RHD3"/>
    <property type="match status" value="1"/>
</dbReference>
<evidence type="ECO:0000313" key="5">
    <source>
        <dbReference type="EMBL" id="EER13189.1"/>
    </source>
</evidence>
<dbReference type="Gene3D" id="3.40.50.300">
    <property type="entry name" value="P-loop containing nucleotide triphosphate hydrolases"/>
    <property type="match status" value="1"/>
</dbReference>
<dbReference type="Proteomes" id="UP000007800">
    <property type="component" value="Unassembled WGS sequence"/>
</dbReference>
<evidence type="ECO:0000259" key="4">
    <source>
        <dbReference type="PROSITE" id="PS51715"/>
    </source>
</evidence>
<dbReference type="GeneID" id="9056964"/>
<dbReference type="RefSeq" id="XP_002781394.1">
    <property type="nucleotide sequence ID" value="XM_002781348.1"/>
</dbReference>
<dbReference type="OrthoDB" id="2135133at2759"/>
<dbReference type="Pfam" id="PF02263">
    <property type="entry name" value="GBP"/>
    <property type="match status" value="1"/>
</dbReference>
<sequence length="250" mass="27871">MASSYHGGPVQLISIDESGQCTVDEYAFNILRRGKVAVLGIDGLYRTGKNPVMNRRLLGLQDGFEIGPSVNPCTRGIWMWVQPVQLGQNFHAILIDTEGLGSCVRTTSSDMQILSLCLLLCSFFVYNSMGAINEESLDQLNLVLHLTKHIHVVRSSFTADSADLAADLPPLLWKLPYQALMPQFQQQVDAFVEKVDGMNSSAVPTIRSAWTNVVVRDAVHVYRVTMNEDVMQKLLMSEEEVRGTLNKRAW</sequence>
<keyword evidence="6" id="KW-1185">Reference proteome</keyword>
<keyword evidence="2" id="KW-0342">GTP-binding</keyword>
<comment type="similarity">
    <text evidence="3">Belongs to the TRAFAC class dynamin-like GTPase superfamily. GB1/RHD3 GTPase family.</text>
</comment>
<name>C5KQU3_PERM5</name>
<dbReference type="AlphaFoldDB" id="C5KQU3"/>